<accession>A0ABU2MQL1</accession>
<feature type="compositionally biased region" description="Basic and acidic residues" evidence="1">
    <location>
        <begin position="7"/>
        <end position="17"/>
    </location>
</feature>
<sequence length="225" mass="25629">MRTPQENLRHGHARAEGRTLPGQPDGHLVRIIDYTVTVRSARTGPRIESFRLVTSLLDHHQAPARQLAQIYHERWEIENGYAELKNRLRGAGFVLRSQTPDLVWQEIYALLTVYQAICALEARTAQDAGIDADRLSFSVSVHITRLTVVRQAGRDEATLEACRHEVTAELLAALLPSRRNRRCDRAKKPIKNTFEVKKRGTRYTEANVRYTLTITKHPPPPAQTR</sequence>
<evidence type="ECO:0000313" key="3">
    <source>
        <dbReference type="EMBL" id="MDT0343692.1"/>
    </source>
</evidence>
<comment type="caution">
    <text evidence="3">The sequence shown here is derived from an EMBL/GenBank/DDBJ whole genome shotgun (WGS) entry which is preliminary data.</text>
</comment>
<evidence type="ECO:0000256" key="1">
    <source>
        <dbReference type="SAM" id="MobiDB-lite"/>
    </source>
</evidence>
<dbReference type="Pfam" id="PF01609">
    <property type="entry name" value="DDE_Tnp_1"/>
    <property type="match status" value="1"/>
</dbReference>
<name>A0ABU2MQL1_9ACTN</name>
<dbReference type="Proteomes" id="UP001183246">
    <property type="component" value="Unassembled WGS sequence"/>
</dbReference>
<protein>
    <submittedName>
        <fullName evidence="3">Transposase</fullName>
    </submittedName>
</protein>
<gene>
    <name evidence="3" type="ORF">RM590_13885</name>
</gene>
<evidence type="ECO:0000313" key="4">
    <source>
        <dbReference type="Proteomes" id="UP001183246"/>
    </source>
</evidence>
<proteinExistence type="predicted"/>
<feature type="region of interest" description="Disordered" evidence="1">
    <location>
        <begin position="1"/>
        <end position="22"/>
    </location>
</feature>
<keyword evidence="4" id="KW-1185">Reference proteome</keyword>
<feature type="domain" description="Transposase IS4-like" evidence="2">
    <location>
        <begin position="27"/>
        <end position="114"/>
    </location>
</feature>
<dbReference type="PANTHER" id="PTHR37529:SF1">
    <property type="entry name" value="TRANSPOSASE INSG FOR INSERTION SEQUENCE ELEMENT IS4-RELATED"/>
    <property type="match status" value="1"/>
</dbReference>
<dbReference type="InterPro" id="IPR012337">
    <property type="entry name" value="RNaseH-like_sf"/>
</dbReference>
<dbReference type="SUPFAM" id="SSF53098">
    <property type="entry name" value="Ribonuclease H-like"/>
    <property type="match status" value="1"/>
</dbReference>
<dbReference type="RefSeq" id="WP_311704826.1">
    <property type="nucleotide sequence ID" value="NZ_JAVREL010000006.1"/>
</dbReference>
<dbReference type="EMBL" id="JAVREL010000006">
    <property type="protein sequence ID" value="MDT0343692.1"/>
    <property type="molecule type" value="Genomic_DNA"/>
</dbReference>
<dbReference type="PANTHER" id="PTHR37529">
    <property type="entry name" value="TRANSPOSASE INSG FOR INSERTION SEQUENCE ELEMENT IS4-RELATED"/>
    <property type="match status" value="1"/>
</dbReference>
<dbReference type="InterPro" id="IPR002559">
    <property type="entry name" value="Transposase_11"/>
</dbReference>
<evidence type="ECO:0000259" key="2">
    <source>
        <dbReference type="Pfam" id="PF01609"/>
    </source>
</evidence>
<organism evidence="3 4">
    <name type="scientific">Streptomyces litchfieldiae</name>
    <dbReference type="NCBI Taxonomy" id="3075543"/>
    <lineage>
        <taxon>Bacteria</taxon>
        <taxon>Bacillati</taxon>
        <taxon>Actinomycetota</taxon>
        <taxon>Actinomycetes</taxon>
        <taxon>Kitasatosporales</taxon>
        <taxon>Streptomycetaceae</taxon>
        <taxon>Streptomyces</taxon>
    </lineage>
</organism>
<reference evidence="4" key="1">
    <citation type="submission" date="2023-07" db="EMBL/GenBank/DDBJ databases">
        <title>30 novel species of actinomycetes from the DSMZ collection.</title>
        <authorList>
            <person name="Nouioui I."/>
        </authorList>
    </citation>
    <scope>NUCLEOTIDE SEQUENCE [LARGE SCALE GENOMIC DNA]</scope>
    <source>
        <strain evidence="4">DSM 44938</strain>
    </source>
</reference>